<proteinExistence type="predicted"/>
<dbReference type="Proteomes" id="UP001144612">
    <property type="component" value="Unassembled WGS sequence"/>
</dbReference>
<evidence type="ECO:0000313" key="2">
    <source>
        <dbReference type="Proteomes" id="UP001144612"/>
    </source>
</evidence>
<sequence length="61" mass="7324">MQVDIYLKTSKEPITFKADRIDIKDLELDGIKYKQIRYFRKLVSKSTYIKEDDISKIKEHS</sequence>
<reference evidence="1" key="1">
    <citation type="submission" date="2022-12" db="EMBL/GenBank/DDBJ databases">
        <title>Clostridium sp. nov., isolated from industrial wastewater.</title>
        <authorList>
            <person name="Jiayan W."/>
        </authorList>
    </citation>
    <scope>NUCLEOTIDE SEQUENCE</scope>
    <source>
        <strain evidence="1">ZC22-4</strain>
    </source>
</reference>
<dbReference type="EMBL" id="JAPQFJ010000010">
    <property type="protein sequence ID" value="MCY6959080.1"/>
    <property type="molecule type" value="Genomic_DNA"/>
</dbReference>
<dbReference type="RefSeq" id="WP_268061502.1">
    <property type="nucleotide sequence ID" value="NZ_JAPQFJ010000010.1"/>
</dbReference>
<protein>
    <submittedName>
        <fullName evidence="1">Uncharacterized protein</fullName>
    </submittedName>
</protein>
<accession>A0ABT4D9U1</accession>
<organism evidence="1 2">
    <name type="scientific">Clostridium brassicae</name>
    <dbReference type="NCBI Taxonomy" id="2999072"/>
    <lineage>
        <taxon>Bacteria</taxon>
        <taxon>Bacillati</taxon>
        <taxon>Bacillota</taxon>
        <taxon>Clostridia</taxon>
        <taxon>Eubacteriales</taxon>
        <taxon>Clostridiaceae</taxon>
        <taxon>Clostridium</taxon>
    </lineage>
</organism>
<keyword evidence="2" id="KW-1185">Reference proteome</keyword>
<gene>
    <name evidence="1" type="ORF">OW729_10740</name>
</gene>
<evidence type="ECO:0000313" key="1">
    <source>
        <dbReference type="EMBL" id="MCY6959080.1"/>
    </source>
</evidence>
<comment type="caution">
    <text evidence="1">The sequence shown here is derived from an EMBL/GenBank/DDBJ whole genome shotgun (WGS) entry which is preliminary data.</text>
</comment>
<name>A0ABT4D9U1_9CLOT</name>